<dbReference type="FunFam" id="1.20.1250.20:FF:000003">
    <property type="entry name" value="Solute carrier family 17 member 3"/>
    <property type="match status" value="1"/>
</dbReference>
<evidence type="ECO:0000313" key="15">
    <source>
        <dbReference type="Proteomes" id="UP000410492"/>
    </source>
</evidence>
<evidence type="ECO:0000313" key="14">
    <source>
        <dbReference type="EMBL" id="VEN45010.1"/>
    </source>
</evidence>
<keyword evidence="9" id="KW-0739">Sodium transport</keyword>
<dbReference type="InterPro" id="IPR011701">
    <property type="entry name" value="MFS"/>
</dbReference>
<protein>
    <recommendedName>
        <fullName evidence="11">Putative inorganic phosphate cotransporter</fullName>
    </recommendedName>
</protein>
<gene>
    <name evidence="14" type="ORF">CALMAC_LOCUS7612</name>
</gene>
<evidence type="ECO:0000259" key="13">
    <source>
        <dbReference type="PROSITE" id="PS50850"/>
    </source>
</evidence>
<dbReference type="PROSITE" id="PS50850">
    <property type="entry name" value="MFS"/>
    <property type="match status" value="1"/>
</dbReference>
<dbReference type="GO" id="GO:0015293">
    <property type="term" value="F:symporter activity"/>
    <property type="evidence" value="ECO:0007669"/>
    <property type="project" value="UniProtKB-KW"/>
</dbReference>
<dbReference type="GO" id="GO:0006820">
    <property type="term" value="P:monoatomic anion transport"/>
    <property type="evidence" value="ECO:0007669"/>
    <property type="project" value="TreeGrafter"/>
</dbReference>
<dbReference type="InterPro" id="IPR036259">
    <property type="entry name" value="MFS_trans_sf"/>
</dbReference>
<feature type="transmembrane region" description="Helical" evidence="12">
    <location>
        <begin position="384"/>
        <end position="407"/>
    </location>
</feature>
<keyword evidence="7" id="KW-0915">Sodium</keyword>
<feature type="domain" description="Major facilitator superfamily (MFS) profile" evidence="13">
    <location>
        <begin position="26"/>
        <end position="446"/>
    </location>
</feature>
<evidence type="ECO:0000256" key="6">
    <source>
        <dbReference type="ARBA" id="ARBA00022989"/>
    </source>
</evidence>
<feature type="transmembrane region" description="Helical" evidence="12">
    <location>
        <begin position="158"/>
        <end position="185"/>
    </location>
</feature>
<name>A0A653CD77_CALMS</name>
<feature type="transmembrane region" description="Helical" evidence="12">
    <location>
        <begin position="328"/>
        <end position="346"/>
    </location>
</feature>
<dbReference type="SUPFAM" id="SSF103473">
    <property type="entry name" value="MFS general substrate transporter"/>
    <property type="match status" value="1"/>
</dbReference>
<evidence type="ECO:0000256" key="3">
    <source>
        <dbReference type="ARBA" id="ARBA00022448"/>
    </source>
</evidence>
<dbReference type="PANTHER" id="PTHR11662:SF280">
    <property type="entry name" value="FI21844P1-RELATED"/>
    <property type="match status" value="1"/>
</dbReference>
<feature type="transmembrane region" description="Helical" evidence="12">
    <location>
        <begin position="191"/>
        <end position="210"/>
    </location>
</feature>
<feature type="transmembrane region" description="Helical" evidence="12">
    <location>
        <begin position="26"/>
        <end position="49"/>
    </location>
</feature>
<dbReference type="AlphaFoldDB" id="A0A653CD77"/>
<evidence type="ECO:0000256" key="7">
    <source>
        <dbReference type="ARBA" id="ARBA00023053"/>
    </source>
</evidence>
<dbReference type="InterPro" id="IPR020846">
    <property type="entry name" value="MFS_dom"/>
</dbReference>
<evidence type="ECO:0000256" key="9">
    <source>
        <dbReference type="ARBA" id="ARBA00023201"/>
    </source>
</evidence>
<dbReference type="PANTHER" id="PTHR11662">
    <property type="entry name" value="SOLUTE CARRIER FAMILY 17"/>
    <property type="match status" value="1"/>
</dbReference>
<dbReference type="EMBL" id="CAACVG010007356">
    <property type="protein sequence ID" value="VEN45010.1"/>
    <property type="molecule type" value="Genomic_DNA"/>
</dbReference>
<feature type="transmembrane region" description="Helical" evidence="12">
    <location>
        <begin position="96"/>
        <end position="117"/>
    </location>
</feature>
<keyword evidence="3" id="KW-0813">Transport</keyword>
<dbReference type="OrthoDB" id="2985014at2759"/>
<comment type="function">
    <text evidence="10">May be an inorganic phosphate cotransporter.</text>
</comment>
<evidence type="ECO:0000256" key="5">
    <source>
        <dbReference type="ARBA" id="ARBA00022847"/>
    </source>
</evidence>
<dbReference type="Pfam" id="PF07690">
    <property type="entry name" value="MFS_1"/>
    <property type="match status" value="1"/>
</dbReference>
<dbReference type="Gene3D" id="1.20.1250.20">
    <property type="entry name" value="MFS general substrate transporter like domains"/>
    <property type="match status" value="2"/>
</dbReference>
<evidence type="ECO:0000256" key="10">
    <source>
        <dbReference type="ARBA" id="ARBA00054632"/>
    </source>
</evidence>
<feature type="transmembrane region" description="Helical" evidence="12">
    <location>
        <begin position="352"/>
        <end position="372"/>
    </location>
</feature>
<dbReference type="GO" id="GO:0006814">
    <property type="term" value="P:sodium ion transport"/>
    <property type="evidence" value="ECO:0007669"/>
    <property type="project" value="UniProtKB-KW"/>
</dbReference>
<keyword evidence="15" id="KW-1185">Reference proteome</keyword>
<evidence type="ECO:0000256" key="4">
    <source>
        <dbReference type="ARBA" id="ARBA00022692"/>
    </source>
</evidence>
<reference evidence="14 15" key="1">
    <citation type="submission" date="2019-01" db="EMBL/GenBank/DDBJ databases">
        <authorList>
            <person name="Sayadi A."/>
        </authorList>
    </citation>
    <scope>NUCLEOTIDE SEQUENCE [LARGE SCALE GENOMIC DNA]</scope>
</reference>
<feature type="transmembrane region" description="Helical" evidence="12">
    <location>
        <begin position="419"/>
        <end position="441"/>
    </location>
</feature>
<keyword evidence="4 12" id="KW-0812">Transmembrane</keyword>
<dbReference type="Proteomes" id="UP000410492">
    <property type="component" value="Unassembled WGS sequence"/>
</dbReference>
<proteinExistence type="inferred from homology"/>
<evidence type="ECO:0000256" key="12">
    <source>
        <dbReference type="SAM" id="Phobius"/>
    </source>
</evidence>
<keyword evidence="6 12" id="KW-1133">Transmembrane helix</keyword>
<feature type="transmembrane region" description="Helical" evidence="12">
    <location>
        <begin position="69"/>
        <end position="89"/>
    </location>
</feature>
<dbReference type="GO" id="GO:0016020">
    <property type="term" value="C:membrane"/>
    <property type="evidence" value="ECO:0007669"/>
    <property type="project" value="UniProtKB-SubCell"/>
</dbReference>
<dbReference type="InterPro" id="IPR050382">
    <property type="entry name" value="MFS_Na/Anion_cotransporter"/>
</dbReference>
<comment type="subcellular location">
    <subcellularLocation>
        <location evidence="1">Membrane</location>
        <topology evidence="1">Multi-pass membrane protein</topology>
    </subcellularLocation>
</comment>
<keyword evidence="5" id="KW-0769">Symport</keyword>
<keyword evidence="9" id="KW-0406">Ion transport</keyword>
<evidence type="ECO:0000256" key="8">
    <source>
        <dbReference type="ARBA" id="ARBA00023136"/>
    </source>
</evidence>
<evidence type="ECO:0000256" key="1">
    <source>
        <dbReference type="ARBA" id="ARBA00004141"/>
    </source>
</evidence>
<accession>A0A653CD77</accession>
<keyword evidence="8 12" id="KW-0472">Membrane</keyword>
<evidence type="ECO:0000256" key="2">
    <source>
        <dbReference type="ARBA" id="ARBA00008586"/>
    </source>
</evidence>
<sequence length="473" mass="52410">MKSECDVKSSAEKVPACGSRHIQVTLMFFLTFVAYTMRYSISIAIVAMTQNSTTTNYNVPTYNWTNKNIVLSSFYWGYVIPQVFMGVAIRRYGTKRILSVSMTINCLSCIFTPLVVFKFGSYGMMALRALQGLAQGSIVPALYNVLAHWVPPSERSFLGAYGWSGSMLGLILAMPITGFLCSASWGWPSSFYFNGAIGFVWLVPWILLAADTPYNDKFISEAEKIYITSSFDPKEEIQHKGTPWKAILTSLPFLGITLSQFGSNWGDNISLTEMPFYISKILKYDIEANGIISALPFVASLILGFAYGYVADAIVNKKLMTLGMCRKMFVAISCLGPAVCLISLSFLPESATVLSCLMMILHQSFSAAYYGGISMNYMDISPNYCAILVSITNAICTICDIVVPLLVQVVITDETDKGQWQIIFLMAAAMYIFAAIAYIFLGSVETQSWDYADNLKSSPEKKNSECNFDENKI</sequence>
<comment type="similarity">
    <text evidence="2">Belongs to the major facilitator superfamily. Sodium/anion cotransporter family.</text>
</comment>
<dbReference type="FunFam" id="1.20.1250.20:FF:000144">
    <property type="entry name" value="Picot, isoform B"/>
    <property type="match status" value="1"/>
</dbReference>
<evidence type="ECO:0000256" key="11">
    <source>
        <dbReference type="ARBA" id="ARBA00068450"/>
    </source>
</evidence>
<organism evidence="14 15">
    <name type="scientific">Callosobruchus maculatus</name>
    <name type="common">Southern cowpea weevil</name>
    <name type="synonym">Pulse bruchid</name>
    <dbReference type="NCBI Taxonomy" id="64391"/>
    <lineage>
        <taxon>Eukaryota</taxon>
        <taxon>Metazoa</taxon>
        <taxon>Ecdysozoa</taxon>
        <taxon>Arthropoda</taxon>
        <taxon>Hexapoda</taxon>
        <taxon>Insecta</taxon>
        <taxon>Pterygota</taxon>
        <taxon>Neoptera</taxon>
        <taxon>Endopterygota</taxon>
        <taxon>Coleoptera</taxon>
        <taxon>Polyphaga</taxon>
        <taxon>Cucujiformia</taxon>
        <taxon>Chrysomeloidea</taxon>
        <taxon>Chrysomelidae</taxon>
        <taxon>Bruchinae</taxon>
        <taxon>Bruchini</taxon>
        <taxon>Callosobruchus</taxon>
    </lineage>
</organism>
<feature type="transmembrane region" description="Helical" evidence="12">
    <location>
        <begin position="286"/>
        <end position="307"/>
    </location>
</feature>